<gene>
    <name evidence="2" type="ORF">g.5779</name>
</gene>
<proteinExistence type="predicted"/>
<feature type="region of interest" description="Disordered" evidence="1">
    <location>
        <begin position="1"/>
        <end position="122"/>
    </location>
</feature>
<feature type="compositionally biased region" description="Basic and acidic residues" evidence="1">
    <location>
        <begin position="77"/>
        <end position="86"/>
    </location>
</feature>
<feature type="compositionally biased region" description="Low complexity" evidence="1">
    <location>
        <begin position="9"/>
        <end position="31"/>
    </location>
</feature>
<feature type="compositionally biased region" description="Low complexity" evidence="1">
    <location>
        <begin position="50"/>
        <end position="63"/>
    </location>
</feature>
<reference evidence="2" key="1">
    <citation type="submission" date="2015-09" db="EMBL/GenBank/DDBJ databases">
        <title>De novo assembly of Pectinophora gossypiella (Pink Bollworm) gut transcriptome.</title>
        <authorList>
            <person name="Tassone E.E."/>
        </authorList>
    </citation>
    <scope>NUCLEOTIDE SEQUENCE</scope>
</reference>
<dbReference type="AlphaFoldDB" id="A0A1E1WPP2"/>
<dbReference type="OrthoDB" id="416093at2759"/>
<name>A0A1E1WPP2_PECGO</name>
<feature type="compositionally biased region" description="Low complexity" evidence="1">
    <location>
        <begin position="111"/>
        <end position="122"/>
    </location>
</feature>
<sequence>TPRLPAAPPASAAAATLKSAAPKPAPRATRPPVKDADKQSKDLANKRITAKAAPPRTAATKAPVGTKSVPVKTAIKKPSEATKKEPVPNGDSHALPNGADACAKPPPSPPAADNALLPDVIA</sequence>
<organism evidence="2">
    <name type="scientific">Pectinophora gossypiella</name>
    <name type="common">Cotton pink bollworm</name>
    <name type="synonym">Depressaria gossypiella</name>
    <dbReference type="NCBI Taxonomy" id="13191"/>
    <lineage>
        <taxon>Eukaryota</taxon>
        <taxon>Metazoa</taxon>
        <taxon>Ecdysozoa</taxon>
        <taxon>Arthropoda</taxon>
        <taxon>Hexapoda</taxon>
        <taxon>Insecta</taxon>
        <taxon>Pterygota</taxon>
        <taxon>Neoptera</taxon>
        <taxon>Endopterygota</taxon>
        <taxon>Lepidoptera</taxon>
        <taxon>Glossata</taxon>
        <taxon>Ditrysia</taxon>
        <taxon>Gelechioidea</taxon>
        <taxon>Gelechiidae</taxon>
        <taxon>Apatetrinae</taxon>
        <taxon>Pectinophora</taxon>
    </lineage>
</organism>
<dbReference type="EMBL" id="GDQN01002075">
    <property type="protein sequence ID" value="JAT88979.1"/>
    <property type="molecule type" value="Transcribed_RNA"/>
</dbReference>
<evidence type="ECO:0000256" key="1">
    <source>
        <dbReference type="SAM" id="MobiDB-lite"/>
    </source>
</evidence>
<accession>A0A1E1WPP2</accession>
<evidence type="ECO:0000313" key="2">
    <source>
        <dbReference type="EMBL" id="JAT88979.1"/>
    </source>
</evidence>
<protein>
    <submittedName>
        <fullName evidence="2">Uncharacterized protein</fullName>
    </submittedName>
</protein>
<feature type="compositionally biased region" description="Basic and acidic residues" evidence="1">
    <location>
        <begin position="32"/>
        <end position="45"/>
    </location>
</feature>
<feature type="non-terminal residue" evidence="2">
    <location>
        <position position="1"/>
    </location>
</feature>